<name>A0ABU5HJ99_9BACT</name>
<evidence type="ECO:0000313" key="2">
    <source>
        <dbReference type="Proteomes" id="UP001291309"/>
    </source>
</evidence>
<keyword evidence="2" id="KW-1185">Reference proteome</keyword>
<dbReference type="SUPFAM" id="SSF53474">
    <property type="entry name" value="alpha/beta-Hydrolases"/>
    <property type="match status" value="1"/>
</dbReference>
<evidence type="ECO:0000313" key="1">
    <source>
        <dbReference type="EMBL" id="MDY7232165.1"/>
    </source>
</evidence>
<dbReference type="Gene3D" id="3.40.50.1820">
    <property type="entry name" value="alpha/beta hydrolase"/>
    <property type="match status" value="1"/>
</dbReference>
<protein>
    <recommendedName>
        <fullName evidence="3">Esterase</fullName>
    </recommendedName>
</protein>
<proteinExistence type="predicted"/>
<dbReference type="InterPro" id="IPR029058">
    <property type="entry name" value="AB_hydrolase_fold"/>
</dbReference>
<reference evidence="1 2" key="1">
    <citation type="submission" date="2023-12" db="EMBL/GenBank/DDBJ databases">
        <title>the genome sequence of Hyalangium sp. s54d21.</title>
        <authorList>
            <person name="Zhang X."/>
        </authorList>
    </citation>
    <scope>NUCLEOTIDE SEQUENCE [LARGE SCALE GENOMIC DNA]</scope>
    <source>
        <strain evidence="2">s54d21</strain>
    </source>
</reference>
<organism evidence="1 2">
    <name type="scientific">Hyalangium rubrum</name>
    <dbReference type="NCBI Taxonomy" id="3103134"/>
    <lineage>
        <taxon>Bacteria</taxon>
        <taxon>Pseudomonadati</taxon>
        <taxon>Myxococcota</taxon>
        <taxon>Myxococcia</taxon>
        <taxon>Myxococcales</taxon>
        <taxon>Cystobacterineae</taxon>
        <taxon>Archangiaceae</taxon>
        <taxon>Hyalangium</taxon>
    </lineage>
</organism>
<accession>A0ABU5HJ99</accession>
<comment type="caution">
    <text evidence="1">The sequence shown here is derived from an EMBL/GenBank/DDBJ whole genome shotgun (WGS) entry which is preliminary data.</text>
</comment>
<gene>
    <name evidence="1" type="ORF">SYV04_37600</name>
</gene>
<dbReference type="Proteomes" id="UP001291309">
    <property type="component" value="Unassembled WGS sequence"/>
</dbReference>
<evidence type="ECO:0008006" key="3">
    <source>
        <dbReference type="Google" id="ProtNLM"/>
    </source>
</evidence>
<sequence length="254" mass="29159">MPHVDPNLRRELFGWYSPHLGMDMPIVRYGHWGPALLLFPTAGGDFLEAERMGLIQAVAHHLFSGRVQIFGISSINNHAWLNRGLPLHEKARRQVLFSAYVENEVVPHIRGVLQNGSARIGATGASFGAFHAANAFFRRPDLFEVLLAMGGIYDLQPDFLHGFWNDDVYFNNPASYVPNLSEGHAMDLLRHHSRINLVSSRGQWEHPHLTEHFSHQLNQRGIPHNIDIWGHDMPHDWHTWHKQLDHYISERLGY</sequence>
<dbReference type="EMBL" id="JAXIVS010000018">
    <property type="protein sequence ID" value="MDY7232165.1"/>
    <property type="molecule type" value="Genomic_DNA"/>
</dbReference>
<dbReference type="RefSeq" id="WP_321550879.1">
    <property type="nucleotide sequence ID" value="NZ_JAXIVS010000018.1"/>
</dbReference>